<sequence>MARLVEYSSSRSSRAGIDLSQLPPSGEVEDTRIWKPAKDGMFTVKEDFDTIRQKERVGMATWHKWLWIKNLHPRTAGTVWKLIHKLS</sequence>
<dbReference type="Proteomes" id="UP000631114">
    <property type="component" value="Unassembled WGS sequence"/>
</dbReference>
<evidence type="ECO:0000256" key="1">
    <source>
        <dbReference type="SAM" id="MobiDB-lite"/>
    </source>
</evidence>
<keyword evidence="3" id="KW-1185">Reference proteome</keyword>
<accession>A0A835LWZ0</accession>
<protein>
    <submittedName>
        <fullName evidence="2">Uncharacterized protein</fullName>
    </submittedName>
</protein>
<evidence type="ECO:0000313" key="3">
    <source>
        <dbReference type="Proteomes" id="UP000631114"/>
    </source>
</evidence>
<proteinExistence type="predicted"/>
<organism evidence="2 3">
    <name type="scientific">Coptis chinensis</name>
    <dbReference type="NCBI Taxonomy" id="261450"/>
    <lineage>
        <taxon>Eukaryota</taxon>
        <taxon>Viridiplantae</taxon>
        <taxon>Streptophyta</taxon>
        <taxon>Embryophyta</taxon>
        <taxon>Tracheophyta</taxon>
        <taxon>Spermatophyta</taxon>
        <taxon>Magnoliopsida</taxon>
        <taxon>Ranunculales</taxon>
        <taxon>Ranunculaceae</taxon>
        <taxon>Coptidoideae</taxon>
        <taxon>Coptis</taxon>
    </lineage>
</organism>
<comment type="caution">
    <text evidence="2">The sequence shown here is derived from an EMBL/GenBank/DDBJ whole genome shotgun (WGS) entry which is preliminary data.</text>
</comment>
<feature type="region of interest" description="Disordered" evidence="1">
    <location>
        <begin position="1"/>
        <end position="26"/>
    </location>
</feature>
<reference evidence="2 3" key="1">
    <citation type="submission" date="2020-10" db="EMBL/GenBank/DDBJ databases">
        <title>The Coptis chinensis genome and diversification of protoberbering-type alkaloids.</title>
        <authorList>
            <person name="Wang B."/>
            <person name="Shu S."/>
            <person name="Song C."/>
            <person name="Liu Y."/>
        </authorList>
    </citation>
    <scope>NUCLEOTIDE SEQUENCE [LARGE SCALE GENOMIC DNA]</scope>
    <source>
        <strain evidence="2">HL-2020</strain>
        <tissue evidence="2">Leaf</tissue>
    </source>
</reference>
<name>A0A835LWZ0_9MAGN</name>
<dbReference type="EMBL" id="JADFTS010000004">
    <property type="protein sequence ID" value="KAF9611363.1"/>
    <property type="molecule type" value="Genomic_DNA"/>
</dbReference>
<dbReference type="OrthoDB" id="1748554at2759"/>
<gene>
    <name evidence="2" type="ORF">IFM89_030908</name>
</gene>
<dbReference type="AlphaFoldDB" id="A0A835LWZ0"/>
<evidence type="ECO:0000313" key="2">
    <source>
        <dbReference type="EMBL" id="KAF9611363.1"/>
    </source>
</evidence>